<dbReference type="KEGG" id="ahal:FTX54_012350"/>
<proteinExistence type="predicted"/>
<dbReference type="Proteomes" id="UP000321816">
    <property type="component" value="Chromosome"/>
</dbReference>
<dbReference type="OrthoDB" id="4393931at2"/>
<dbReference type="EMBL" id="CP144914">
    <property type="protein sequence ID" value="WWD79204.1"/>
    <property type="molecule type" value="Genomic_DNA"/>
</dbReference>
<protein>
    <submittedName>
        <fullName evidence="1">Uncharacterized protein</fullName>
    </submittedName>
</protein>
<accession>A0A5C7F8X6</accession>
<dbReference type="AlphaFoldDB" id="A0A5C7F8X6"/>
<evidence type="ECO:0000313" key="1">
    <source>
        <dbReference type="EMBL" id="WWD79204.1"/>
    </source>
</evidence>
<gene>
    <name evidence="1" type="ORF">FTX54_012350</name>
</gene>
<dbReference type="InterPro" id="IPR041289">
    <property type="entry name" value="Bact_RF_family3"/>
</dbReference>
<name>A0A5C7F8X6_9BACI</name>
<dbReference type="RefSeq" id="WP_147803487.1">
    <property type="nucleotide sequence ID" value="NZ_CP144914.1"/>
</dbReference>
<sequence length="381" mass="42664">MYEIAERFPHHIIYEKTAPFVSLYQPTHKAGPEKQQNALVFRKLLKEAEQALEDKFPDVNTEKLLEPVYELEQDRPFWRTVDEGLALFATEKSCVIYKLSRPVKETAVAGDRPHISPLIRVFQSADYYQLLGLNMHTFSLFEGNRYGFKEVALPADVARTKKDVIGDQPTESHIDKGSFGGSGGSGGSYFGQGGKKDEIDKDTEKFFRFVDRYVTENHSKKTQLPLILAAVKEHHGHFRKISSNPYLMDEGVKSAYDSMDAHEMTKRVWEIIEPLYLEKTKKLVETFENARANGSGSPHLEEIAAAAVENRLAHILIEDDRVVPGNVDTSTGEVIGGSEENHGGSDILGDLTELAFKKSVPLVVLPKERMPVDTGAAAVFR</sequence>
<dbReference type="Pfam" id="PF18845">
    <property type="entry name" value="baeRF_family3"/>
    <property type="match status" value="1"/>
</dbReference>
<keyword evidence="2" id="KW-1185">Reference proteome</keyword>
<reference evidence="1 2" key="1">
    <citation type="submission" date="2024-01" db="EMBL/GenBank/DDBJ databases">
        <title>Complete Genome Sequence of Alkalicoccus halolimnae BZ-SZ-XJ29T, a Moderately Halophilic Bacterium Isolated from a Salt Lake.</title>
        <authorList>
            <person name="Zhao B."/>
        </authorList>
    </citation>
    <scope>NUCLEOTIDE SEQUENCE [LARGE SCALE GENOMIC DNA]</scope>
    <source>
        <strain evidence="1 2">BZ-SZ-XJ29</strain>
    </source>
</reference>
<organism evidence="1 2">
    <name type="scientific">Alkalicoccus halolimnae</name>
    <dbReference type="NCBI Taxonomy" id="1667239"/>
    <lineage>
        <taxon>Bacteria</taxon>
        <taxon>Bacillati</taxon>
        <taxon>Bacillota</taxon>
        <taxon>Bacilli</taxon>
        <taxon>Bacillales</taxon>
        <taxon>Bacillaceae</taxon>
        <taxon>Alkalicoccus</taxon>
    </lineage>
</organism>
<evidence type="ECO:0000313" key="2">
    <source>
        <dbReference type="Proteomes" id="UP000321816"/>
    </source>
</evidence>